<dbReference type="SMART" id="SM01374">
    <property type="entry name" value="Ribosomal_L14"/>
    <property type="match status" value="1"/>
</dbReference>
<dbReference type="CDD" id="cd00337">
    <property type="entry name" value="Ribosomal_uL14"/>
    <property type="match status" value="1"/>
</dbReference>
<evidence type="ECO:0000256" key="2">
    <source>
        <dbReference type="ARBA" id="ARBA00023274"/>
    </source>
</evidence>
<evidence type="ECO:0000256" key="1">
    <source>
        <dbReference type="ARBA" id="ARBA00022980"/>
    </source>
</evidence>
<dbReference type="NCBIfam" id="TIGR01067">
    <property type="entry name" value="rplN_bact"/>
    <property type="match status" value="1"/>
</dbReference>
<dbReference type="AlphaFoldDB" id="A0A0F3NCL0"/>
<dbReference type="PROSITE" id="PS00049">
    <property type="entry name" value="RIBOSOMAL_L14"/>
    <property type="match status" value="1"/>
</dbReference>
<dbReference type="EMBL" id="LANU01000002">
    <property type="protein sequence ID" value="KJV65462.1"/>
    <property type="molecule type" value="Genomic_DNA"/>
</dbReference>
<dbReference type="Pfam" id="PF00238">
    <property type="entry name" value="Ribosomal_L14"/>
    <property type="match status" value="1"/>
</dbReference>
<dbReference type="Gene3D" id="2.40.150.20">
    <property type="entry name" value="Ribosomal protein L14"/>
    <property type="match status" value="1"/>
</dbReference>
<dbReference type="InterPro" id="IPR036853">
    <property type="entry name" value="Ribosomal_uL14_sf"/>
</dbReference>
<dbReference type="PANTHER" id="PTHR11761:SF3">
    <property type="entry name" value="LARGE RIBOSOMAL SUBUNIT PROTEIN UL14M"/>
    <property type="match status" value="1"/>
</dbReference>
<reference evidence="6 7" key="1">
    <citation type="submission" date="2015-02" db="EMBL/GenBank/DDBJ databases">
        <title>Genome Sequencing of Rickettsiales.</title>
        <authorList>
            <person name="Daugherty S.C."/>
            <person name="Su Q."/>
            <person name="Abolude K."/>
            <person name="Beier-Sexton M."/>
            <person name="Carlyon J.A."/>
            <person name="Carter R."/>
            <person name="Day N.P."/>
            <person name="Dumler S.J."/>
            <person name="Dyachenko V."/>
            <person name="Godinez A."/>
            <person name="Kurtti T.J."/>
            <person name="Lichay M."/>
            <person name="Mullins K.E."/>
            <person name="Ott S."/>
            <person name="Pappas-Brown V."/>
            <person name="Paris D.H."/>
            <person name="Patel P."/>
            <person name="Richards A.L."/>
            <person name="Sadzewicz L."/>
            <person name="Sears K."/>
            <person name="Seidman D."/>
            <person name="Sengamalay N."/>
            <person name="Stenos J."/>
            <person name="Tallon L.J."/>
            <person name="Vincent G."/>
            <person name="Fraser C.M."/>
            <person name="Munderloh U."/>
            <person name="Dunning-Hotopp J.C."/>
        </authorList>
    </citation>
    <scope>NUCLEOTIDE SEQUENCE [LARGE SCALE GENOMIC DNA]</scope>
    <source>
        <strain evidence="6 7">EmCRT</strain>
    </source>
</reference>
<evidence type="ECO:0000256" key="3">
    <source>
        <dbReference type="HAMAP-Rule" id="MF_01367"/>
    </source>
</evidence>
<dbReference type="HAMAP" id="MF_01367">
    <property type="entry name" value="Ribosomal_uL14"/>
    <property type="match status" value="1"/>
</dbReference>
<dbReference type="GO" id="GO:0070180">
    <property type="term" value="F:large ribosomal subunit rRNA binding"/>
    <property type="evidence" value="ECO:0007669"/>
    <property type="project" value="TreeGrafter"/>
</dbReference>
<accession>A0A0F3NCL0</accession>
<dbReference type="Proteomes" id="UP000033546">
    <property type="component" value="Unassembled WGS sequence"/>
</dbReference>
<comment type="caution">
    <text evidence="6">The sequence shown here is derived from an EMBL/GenBank/DDBJ whole genome shotgun (WGS) entry which is preliminary data.</text>
</comment>
<evidence type="ECO:0000256" key="5">
    <source>
        <dbReference type="RuleBase" id="RU003950"/>
    </source>
</evidence>
<gene>
    <name evidence="3 6" type="primary">rplN</name>
    <name evidence="6" type="ORF">EMUCRT_0404</name>
</gene>
<name>A0A0F3NCL0_9RICK</name>
<dbReference type="PANTHER" id="PTHR11761">
    <property type="entry name" value="50S/60S RIBOSOMAL PROTEIN L14/L23"/>
    <property type="match status" value="1"/>
</dbReference>
<dbReference type="GO" id="GO:0003735">
    <property type="term" value="F:structural constituent of ribosome"/>
    <property type="evidence" value="ECO:0007669"/>
    <property type="project" value="InterPro"/>
</dbReference>
<dbReference type="PATRIC" id="fig|1359167.3.peg.389"/>
<dbReference type="InterPro" id="IPR019972">
    <property type="entry name" value="Ribosomal_uL14_CS"/>
</dbReference>
<evidence type="ECO:0000256" key="4">
    <source>
        <dbReference type="RuleBase" id="RU003949"/>
    </source>
</evidence>
<dbReference type="GO" id="GO:0006412">
    <property type="term" value="P:translation"/>
    <property type="evidence" value="ECO:0007669"/>
    <property type="project" value="UniProtKB-UniRule"/>
</dbReference>
<dbReference type="SUPFAM" id="SSF50193">
    <property type="entry name" value="Ribosomal protein L14"/>
    <property type="match status" value="1"/>
</dbReference>
<evidence type="ECO:0000313" key="6">
    <source>
        <dbReference type="EMBL" id="KJV65462.1"/>
    </source>
</evidence>
<evidence type="ECO:0000313" key="7">
    <source>
        <dbReference type="Proteomes" id="UP000033546"/>
    </source>
</evidence>
<keyword evidence="2 3" id="KW-0687">Ribonucleoprotein</keyword>
<keyword evidence="3 5" id="KW-0694">RNA-binding</keyword>
<keyword evidence="1 3" id="KW-0689">Ribosomal protein</keyword>
<organism evidence="6 7">
    <name type="scientific">Ehrlichia cf. muris str. EmCRT</name>
    <dbReference type="NCBI Taxonomy" id="1359167"/>
    <lineage>
        <taxon>Bacteria</taxon>
        <taxon>Pseudomonadati</taxon>
        <taxon>Pseudomonadota</taxon>
        <taxon>Alphaproteobacteria</taxon>
        <taxon>Rickettsiales</taxon>
        <taxon>Anaplasmataceae</taxon>
        <taxon>Ehrlichia</taxon>
    </lineage>
</organism>
<dbReference type="RefSeq" id="WP_045804765.1">
    <property type="nucleotide sequence ID" value="NZ_LANU01000002.1"/>
</dbReference>
<dbReference type="InterPro" id="IPR005745">
    <property type="entry name" value="Ribosomal_uL14_bac-type"/>
</dbReference>
<comment type="function">
    <text evidence="3 5">Binds to 23S rRNA. Forms part of two intersubunit bridges in the 70S ribosome.</text>
</comment>
<comment type="similarity">
    <text evidence="3 4">Belongs to the universal ribosomal protein uL14 family.</text>
</comment>
<dbReference type="InterPro" id="IPR000218">
    <property type="entry name" value="Ribosomal_uL14"/>
</dbReference>
<protein>
    <recommendedName>
        <fullName evidence="3">Large ribosomal subunit protein uL14</fullName>
    </recommendedName>
</protein>
<dbReference type="GO" id="GO:0022625">
    <property type="term" value="C:cytosolic large ribosomal subunit"/>
    <property type="evidence" value="ECO:0007669"/>
    <property type="project" value="TreeGrafter"/>
</dbReference>
<proteinExistence type="inferred from homology"/>
<sequence>MIQKNTLLDVADNSGARKVLCIGLLGGKKSASVGDVIIVSTKVITPRGKVSKGKVYKAVVVRVKEAVRRLDGSVIRFSSNAVVLINDQGDPLGTRVFGPIKKLPFGLFSKVMSLAVEVL</sequence>
<comment type="subunit">
    <text evidence="3">Part of the 50S ribosomal subunit. Forms a cluster with proteins L3 and L19. In the 70S ribosome, L14 and L19 interact and together make contacts with the 16S rRNA in bridges B5 and B8.</text>
</comment>
<keyword evidence="3 5" id="KW-0699">rRNA-binding</keyword>